<evidence type="ECO:0000313" key="2">
    <source>
        <dbReference type="Proteomes" id="UP000005561"/>
    </source>
</evidence>
<dbReference type="Proteomes" id="UP000005561">
    <property type="component" value="Unassembled WGS sequence"/>
</dbReference>
<accession>C6LKF4</accession>
<sequence>MNQSISDCGIFILIRVCHLPRIHCIVLIAKMKVYSYTYKISIIIPNNIFTEKSQGA</sequence>
<gene>
    <name evidence="1" type="ORF">BRYFOR_09141</name>
</gene>
<dbReference type="EMBL" id="ACCL02000024">
    <property type="protein sequence ID" value="EET58853.1"/>
    <property type="molecule type" value="Genomic_DNA"/>
</dbReference>
<protein>
    <submittedName>
        <fullName evidence="1">Uncharacterized protein</fullName>
    </submittedName>
</protein>
<comment type="caution">
    <text evidence="1">The sequence shown here is derived from an EMBL/GenBank/DDBJ whole genome shotgun (WGS) entry which is preliminary data.</text>
</comment>
<evidence type="ECO:0000313" key="1">
    <source>
        <dbReference type="EMBL" id="EET58853.1"/>
    </source>
</evidence>
<proteinExistence type="predicted"/>
<organism evidence="1 2">
    <name type="scientific">Marvinbryantia formatexigens DSM 14469</name>
    <dbReference type="NCBI Taxonomy" id="478749"/>
    <lineage>
        <taxon>Bacteria</taxon>
        <taxon>Bacillati</taxon>
        <taxon>Bacillota</taxon>
        <taxon>Clostridia</taxon>
        <taxon>Lachnospirales</taxon>
        <taxon>Lachnospiraceae</taxon>
        <taxon>Marvinbryantia</taxon>
    </lineage>
</organism>
<reference evidence="1" key="1">
    <citation type="submission" date="2009-07" db="EMBL/GenBank/DDBJ databases">
        <authorList>
            <person name="Weinstock G."/>
            <person name="Sodergren E."/>
            <person name="Clifton S."/>
            <person name="Fulton L."/>
            <person name="Fulton B."/>
            <person name="Courtney L."/>
            <person name="Fronick C."/>
            <person name="Harrison M."/>
            <person name="Strong C."/>
            <person name="Farmer C."/>
            <person name="Delahaunty K."/>
            <person name="Markovic C."/>
            <person name="Hall O."/>
            <person name="Minx P."/>
            <person name="Tomlinson C."/>
            <person name="Mitreva M."/>
            <person name="Nelson J."/>
            <person name="Hou S."/>
            <person name="Wollam A."/>
            <person name="Pepin K.H."/>
            <person name="Johnson M."/>
            <person name="Bhonagiri V."/>
            <person name="Nash W.E."/>
            <person name="Warren W."/>
            <person name="Chinwalla A."/>
            <person name="Mardis E.R."/>
            <person name="Wilson R.K."/>
        </authorList>
    </citation>
    <scope>NUCLEOTIDE SEQUENCE [LARGE SCALE GENOMIC DNA]</scope>
    <source>
        <strain evidence="1">DSM 14469</strain>
    </source>
</reference>
<name>C6LKF4_9FIRM</name>
<dbReference type="AlphaFoldDB" id="C6LKF4"/>
<keyword evidence="2" id="KW-1185">Reference proteome</keyword>